<dbReference type="InterPro" id="IPR020449">
    <property type="entry name" value="Tscrpt_reg_AraC-type_HTH"/>
</dbReference>
<keyword evidence="2" id="KW-0238">DNA-binding</keyword>
<sequence length="341" mass="36416">MDALSDVLRSVRLGGAVYLRGEFTAPWCLYGQADAAVCEAFLPRSERVVSYHLITEGCCWAGLADDPASAIQVNAGELLVVPQGETHLMGSALDLAPAPTDTLLSSQLETTPGQVMKLCYGGGGASTRLVCGFLACDGTLSNPLLSSLPRLFKVDMRNDPRSAWLESSLQFAAAEAAEFRVGSAIVLARLSELLFVEAVRRCIDALPAGRTGWLAGLSDRFVGRALAMLHEQPAYPWTVDELARKAGLSRSSLAQRFTDLLGQPPMQYLARWRLQIAAQEMLNGSKSLAAVAEQVGYESEAAFNRAFKREFGLPPAGWRRSHAGMGTGTAPGPVDETAAAA</sequence>
<evidence type="ECO:0000256" key="3">
    <source>
        <dbReference type="ARBA" id="ARBA00023163"/>
    </source>
</evidence>
<comment type="caution">
    <text evidence="6">The sequence shown here is derived from an EMBL/GenBank/DDBJ whole genome shotgun (WGS) entry which is preliminary data.</text>
</comment>
<dbReference type="PANTHER" id="PTHR11019:SF159">
    <property type="entry name" value="TRANSCRIPTIONAL REGULATOR-RELATED"/>
    <property type="match status" value="1"/>
</dbReference>
<name>A0A069PNW6_9BURK</name>
<gene>
    <name evidence="6" type="ORF">BG61_10695</name>
</gene>
<protein>
    <submittedName>
        <fullName evidence="6">AraC family transcriptional regulator</fullName>
    </submittedName>
</protein>
<evidence type="ECO:0000313" key="7">
    <source>
        <dbReference type="Proteomes" id="UP000027466"/>
    </source>
</evidence>
<dbReference type="SMART" id="SM00342">
    <property type="entry name" value="HTH_ARAC"/>
    <property type="match status" value="1"/>
</dbReference>
<keyword evidence="3" id="KW-0804">Transcription</keyword>
<evidence type="ECO:0000313" key="6">
    <source>
        <dbReference type="EMBL" id="KDR42315.1"/>
    </source>
</evidence>
<dbReference type="Pfam" id="PF12833">
    <property type="entry name" value="HTH_18"/>
    <property type="match status" value="1"/>
</dbReference>
<dbReference type="PRINTS" id="PR00032">
    <property type="entry name" value="HTHARAC"/>
</dbReference>
<dbReference type="PROSITE" id="PS01124">
    <property type="entry name" value="HTH_ARAC_FAMILY_2"/>
    <property type="match status" value="1"/>
</dbReference>
<organism evidence="6 7">
    <name type="scientific">Caballeronia glathei</name>
    <dbReference type="NCBI Taxonomy" id="60547"/>
    <lineage>
        <taxon>Bacteria</taxon>
        <taxon>Pseudomonadati</taxon>
        <taxon>Pseudomonadota</taxon>
        <taxon>Betaproteobacteria</taxon>
        <taxon>Burkholderiales</taxon>
        <taxon>Burkholderiaceae</taxon>
        <taxon>Caballeronia</taxon>
    </lineage>
</organism>
<dbReference type="RefSeq" id="WP_035932934.1">
    <property type="nucleotide sequence ID" value="NZ_CADFFX010000004.1"/>
</dbReference>
<keyword evidence="7" id="KW-1185">Reference proteome</keyword>
<accession>A0A069PNW6</accession>
<dbReference type="STRING" id="60547.GCA_000751215_03180"/>
<evidence type="ECO:0000256" key="4">
    <source>
        <dbReference type="SAM" id="MobiDB-lite"/>
    </source>
</evidence>
<dbReference type="Gene3D" id="1.10.10.60">
    <property type="entry name" value="Homeodomain-like"/>
    <property type="match status" value="2"/>
</dbReference>
<keyword evidence="1" id="KW-0805">Transcription regulation</keyword>
<dbReference type="InterPro" id="IPR018060">
    <property type="entry name" value="HTH_AraC"/>
</dbReference>
<dbReference type="PROSITE" id="PS00041">
    <property type="entry name" value="HTH_ARAC_FAMILY_1"/>
    <property type="match status" value="1"/>
</dbReference>
<dbReference type="InterPro" id="IPR018062">
    <property type="entry name" value="HTH_AraC-typ_CS"/>
</dbReference>
<feature type="domain" description="HTH araC/xylS-type" evidence="5">
    <location>
        <begin position="223"/>
        <end position="321"/>
    </location>
</feature>
<dbReference type="GO" id="GO:0043565">
    <property type="term" value="F:sequence-specific DNA binding"/>
    <property type="evidence" value="ECO:0007669"/>
    <property type="project" value="InterPro"/>
</dbReference>
<dbReference type="EMBL" id="JFHC01000018">
    <property type="protein sequence ID" value="KDR42315.1"/>
    <property type="molecule type" value="Genomic_DNA"/>
</dbReference>
<reference evidence="6 7" key="1">
    <citation type="submission" date="2014-03" db="EMBL/GenBank/DDBJ databases">
        <title>Draft Genome Sequences of Four Burkholderia Strains.</title>
        <authorList>
            <person name="Liu X.Y."/>
            <person name="Li C.X."/>
            <person name="Xu J.H."/>
        </authorList>
    </citation>
    <scope>NUCLEOTIDE SEQUENCE [LARGE SCALE GENOMIC DNA]</scope>
    <source>
        <strain evidence="6 7">DSM 50014</strain>
    </source>
</reference>
<dbReference type="Proteomes" id="UP000027466">
    <property type="component" value="Unassembled WGS sequence"/>
</dbReference>
<dbReference type="PANTHER" id="PTHR11019">
    <property type="entry name" value="HTH-TYPE TRANSCRIPTIONAL REGULATOR NIMR"/>
    <property type="match status" value="1"/>
</dbReference>
<feature type="region of interest" description="Disordered" evidence="4">
    <location>
        <begin position="318"/>
        <end position="341"/>
    </location>
</feature>
<dbReference type="Pfam" id="PF12852">
    <property type="entry name" value="Cupin_6"/>
    <property type="match status" value="1"/>
</dbReference>
<dbReference type="AlphaFoldDB" id="A0A069PNW6"/>
<dbReference type="InterPro" id="IPR032783">
    <property type="entry name" value="AraC_lig"/>
</dbReference>
<evidence type="ECO:0000256" key="1">
    <source>
        <dbReference type="ARBA" id="ARBA00023015"/>
    </source>
</evidence>
<dbReference type="GO" id="GO:0003700">
    <property type="term" value="F:DNA-binding transcription factor activity"/>
    <property type="evidence" value="ECO:0007669"/>
    <property type="project" value="InterPro"/>
</dbReference>
<proteinExistence type="predicted"/>
<evidence type="ECO:0000259" key="5">
    <source>
        <dbReference type="PROSITE" id="PS01124"/>
    </source>
</evidence>
<dbReference type="InterPro" id="IPR009057">
    <property type="entry name" value="Homeodomain-like_sf"/>
</dbReference>
<evidence type="ECO:0000256" key="2">
    <source>
        <dbReference type="ARBA" id="ARBA00023125"/>
    </source>
</evidence>
<dbReference type="SUPFAM" id="SSF46689">
    <property type="entry name" value="Homeodomain-like"/>
    <property type="match status" value="2"/>
</dbReference>